<dbReference type="InterPro" id="IPR049704">
    <property type="entry name" value="Aminotrans_3_PPA_site"/>
</dbReference>
<dbReference type="PROSITE" id="PS00600">
    <property type="entry name" value="AA_TRANSFER_CLASS_3"/>
    <property type="match status" value="1"/>
</dbReference>
<comment type="pathway">
    <text evidence="3">Porphyrin-containing compound metabolism; protoporphyrin-IX biosynthesis; 5-aminolevulinate from L-glutamyl-tRNA(Glu): step 2/2.</text>
</comment>
<dbReference type="HAMAP" id="MF_00375">
    <property type="entry name" value="HemL_aminotrans_3"/>
    <property type="match status" value="1"/>
</dbReference>
<evidence type="ECO:0000256" key="6">
    <source>
        <dbReference type="ARBA" id="ARBA00023235"/>
    </source>
</evidence>
<dbReference type="EC" id="5.4.3.8" evidence="8"/>
<dbReference type="OrthoDB" id="9801052at2"/>
<dbReference type="Proteomes" id="UP000182130">
    <property type="component" value="Unassembled WGS sequence"/>
</dbReference>
<reference evidence="10" key="1">
    <citation type="submission" date="2016-10" db="EMBL/GenBank/DDBJ databases">
        <authorList>
            <person name="Varghese N."/>
            <person name="Submissions S."/>
        </authorList>
    </citation>
    <scope>NUCLEOTIDE SEQUENCE [LARGE SCALE GENOMIC DNA]</scope>
    <source>
        <strain evidence="10">CGMCC 1.10783</strain>
    </source>
</reference>
<evidence type="ECO:0000256" key="5">
    <source>
        <dbReference type="ARBA" id="ARBA00022898"/>
    </source>
</evidence>
<dbReference type="GO" id="GO:0042286">
    <property type="term" value="F:glutamate-1-semialdehyde 2,1-aminomutase activity"/>
    <property type="evidence" value="ECO:0007669"/>
    <property type="project" value="UniProtKB-UniRule"/>
</dbReference>
<evidence type="ECO:0000256" key="4">
    <source>
        <dbReference type="ARBA" id="ARBA00008981"/>
    </source>
</evidence>
<proteinExistence type="inferred from homology"/>
<dbReference type="CDD" id="cd00610">
    <property type="entry name" value="OAT_like"/>
    <property type="match status" value="1"/>
</dbReference>
<dbReference type="InterPro" id="IPR015422">
    <property type="entry name" value="PyrdxlP-dep_Trfase_small"/>
</dbReference>
<evidence type="ECO:0000313" key="9">
    <source>
        <dbReference type="EMBL" id="SDI88807.1"/>
    </source>
</evidence>
<dbReference type="STRING" id="1045773.SAMN05216555_10596"/>
<comment type="catalytic activity">
    <reaction evidence="1 8">
        <text>(S)-4-amino-5-oxopentanoate = 5-aminolevulinate</text>
        <dbReference type="Rhea" id="RHEA:14265"/>
        <dbReference type="ChEBI" id="CHEBI:57501"/>
        <dbReference type="ChEBI" id="CHEBI:356416"/>
        <dbReference type="EC" id="5.4.3.8"/>
    </reaction>
</comment>
<dbReference type="InterPro" id="IPR015424">
    <property type="entry name" value="PyrdxlP-dep_Trfase"/>
</dbReference>
<evidence type="ECO:0000313" key="10">
    <source>
        <dbReference type="Proteomes" id="UP000182130"/>
    </source>
</evidence>
<sequence length="436" mass="44850">MTRSDDLFAHAQTLMPGGVNSPVRAFGSVGGTPRFMVSAKGAYLTDADGKDYVDLVCSWGPALLGHAHPAVLDAVHAAVDRGLSFGASTPDEARLAELVKERVSAVERLRMVSTGTEATMTAVRLARGFTGRNLIVKFAGCYHGHLDGLLAAAGSGLATMALPGSAGVTEAAAAETLVLPYNDLDAVEAAFSAHGEHIAAVITEAAPANMGVVTPGEGFNAALSRITREHGALLILDEVLTGFRTGYAGYWGLTGATEGWTPDLLTFGKVIGGGMPTAALGGRADVMDYLAPLGPVYQAGTLSGNPVAMAAGVATLTHATPEVYSFVDGRSLELSAALSSALDAAGVDHSIQRAGNLFSVAFGTSANGVHNYAEAQAQDVFRYAPFFHSMLDSGVYLPPSVFEAWFLSAAHDDAAMNRIFDALPAAAKAAAQAVPA</sequence>
<dbReference type="UniPathway" id="UPA00251">
    <property type="reaction ID" value="UER00317"/>
</dbReference>
<dbReference type="Gene3D" id="3.40.640.10">
    <property type="entry name" value="Type I PLP-dependent aspartate aminotransferase-like (Major domain)"/>
    <property type="match status" value="1"/>
</dbReference>
<gene>
    <name evidence="8" type="primary">hemL</name>
    <name evidence="9" type="ORF">SAMN05216555_10596</name>
</gene>
<dbReference type="GO" id="GO:0005737">
    <property type="term" value="C:cytoplasm"/>
    <property type="evidence" value="ECO:0007669"/>
    <property type="project" value="UniProtKB-SubCell"/>
</dbReference>
<dbReference type="GO" id="GO:0006782">
    <property type="term" value="P:protoporphyrinogen IX biosynthetic process"/>
    <property type="evidence" value="ECO:0007669"/>
    <property type="project" value="UniProtKB-UniRule"/>
</dbReference>
<dbReference type="GO" id="GO:0008483">
    <property type="term" value="F:transaminase activity"/>
    <property type="evidence" value="ECO:0007669"/>
    <property type="project" value="InterPro"/>
</dbReference>
<keyword evidence="8" id="KW-0963">Cytoplasm</keyword>
<keyword evidence="5 8" id="KW-0663">Pyridoxal phosphate</keyword>
<protein>
    <recommendedName>
        <fullName evidence="8">Glutamate-1-semialdehyde 2,1-aminomutase</fullName>
        <shortName evidence="8">GSA</shortName>
        <ecNumber evidence="8">5.4.3.8</ecNumber>
    </recommendedName>
    <alternativeName>
        <fullName evidence="8">Glutamate-1-semialdehyde aminotransferase</fullName>
        <shortName evidence="8">GSA-AT</shortName>
    </alternativeName>
</protein>
<comment type="subunit">
    <text evidence="8">Homodimer.</text>
</comment>
<dbReference type="PANTHER" id="PTHR43713:SF3">
    <property type="entry name" value="GLUTAMATE-1-SEMIALDEHYDE 2,1-AMINOMUTASE 1, CHLOROPLASTIC-RELATED"/>
    <property type="match status" value="1"/>
</dbReference>
<dbReference type="InterPro" id="IPR004639">
    <property type="entry name" value="4pyrrol_synth_GluAld_NH2Trfase"/>
</dbReference>
<evidence type="ECO:0000256" key="8">
    <source>
        <dbReference type="HAMAP-Rule" id="MF_00375"/>
    </source>
</evidence>
<comment type="cofactor">
    <cofactor evidence="2 8">
        <name>pyridoxal 5'-phosphate</name>
        <dbReference type="ChEBI" id="CHEBI:597326"/>
    </cofactor>
</comment>
<evidence type="ECO:0000256" key="2">
    <source>
        <dbReference type="ARBA" id="ARBA00001933"/>
    </source>
</evidence>
<evidence type="ECO:0000256" key="1">
    <source>
        <dbReference type="ARBA" id="ARBA00001579"/>
    </source>
</evidence>
<dbReference type="EMBL" id="FNEI01000005">
    <property type="protein sequence ID" value="SDI88807.1"/>
    <property type="molecule type" value="Genomic_DNA"/>
</dbReference>
<comment type="similarity">
    <text evidence="4 8">Belongs to the class-III pyridoxal-phosphate-dependent aminotransferase family. HemL subfamily.</text>
</comment>
<dbReference type="SUPFAM" id="SSF53383">
    <property type="entry name" value="PLP-dependent transferases"/>
    <property type="match status" value="1"/>
</dbReference>
<evidence type="ECO:0000256" key="7">
    <source>
        <dbReference type="ARBA" id="ARBA00023244"/>
    </source>
</evidence>
<dbReference type="AlphaFoldDB" id="A0A1G8P8R2"/>
<evidence type="ECO:0000256" key="3">
    <source>
        <dbReference type="ARBA" id="ARBA00004819"/>
    </source>
</evidence>
<feature type="modified residue" description="N6-(pyridoxal phosphate)lysine" evidence="8">
    <location>
        <position position="269"/>
    </location>
</feature>
<dbReference type="Gene3D" id="3.90.1150.10">
    <property type="entry name" value="Aspartate Aminotransferase, domain 1"/>
    <property type="match status" value="1"/>
</dbReference>
<name>A0A1G8P8R2_9MICC</name>
<keyword evidence="10" id="KW-1185">Reference proteome</keyword>
<comment type="subcellular location">
    <subcellularLocation>
        <location evidence="8">Cytoplasm</location>
    </subcellularLocation>
</comment>
<keyword evidence="6 8" id="KW-0413">Isomerase</keyword>
<dbReference type="NCBIfam" id="NF000818">
    <property type="entry name" value="PRK00062.1"/>
    <property type="match status" value="1"/>
</dbReference>
<dbReference type="GO" id="GO:0030170">
    <property type="term" value="F:pyridoxal phosphate binding"/>
    <property type="evidence" value="ECO:0007669"/>
    <property type="project" value="InterPro"/>
</dbReference>
<accession>A0A1G8P8R2</accession>
<dbReference type="RefSeq" id="WP_074588252.1">
    <property type="nucleotide sequence ID" value="NZ_FNEI01000005.1"/>
</dbReference>
<organism evidence="9 10">
    <name type="scientific">Arthrobacter cupressi</name>
    <dbReference type="NCBI Taxonomy" id="1045773"/>
    <lineage>
        <taxon>Bacteria</taxon>
        <taxon>Bacillati</taxon>
        <taxon>Actinomycetota</taxon>
        <taxon>Actinomycetes</taxon>
        <taxon>Micrococcales</taxon>
        <taxon>Micrococcaceae</taxon>
        <taxon>Arthrobacter</taxon>
    </lineage>
</organism>
<dbReference type="InterPro" id="IPR015421">
    <property type="entry name" value="PyrdxlP-dep_Trfase_major"/>
</dbReference>
<dbReference type="Pfam" id="PF00202">
    <property type="entry name" value="Aminotran_3"/>
    <property type="match status" value="1"/>
</dbReference>
<dbReference type="InterPro" id="IPR005814">
    <property type="entry name" value="Aminotrans_3"/>
</dbReference>
<dbReference type="FunFam" id="3.40.640.10:FF:000021">
    <property type="entry name" value="Glutamate-1-semialdehyde 2,1-aminomutase"/>
    <property type="match status" value="1"/>
</dbReference>
<dbReference type="NCBIfam" id="TIGR00713">
    <property type="entry name" value="hemL"/>
    <property type="match status" value="1"/>
</dbReference>
<keyword evidence="7 8" id="KW-0627">Porphyrin biosynthesis</keyword>
<dbReference type="PANTHER" id="PTHR43713">
    <property type="entry name" value="GLUTAMATE-1-SEMIALDEHYDE 2,1-AMINOMUTASE"/>
    <property type="match status" value="1"/>
</dbReference>